<dbReference type="OrthoDB" id="6360013at2759"/>
<feature type="chain" id="PRO_5036210745" evidence="3">
    <location>
        <begin position="32"/>
        <end position="558"/>
    </location>
</feature>
<dbReference type="EMBL" id="OA884801">
    <property type="protein sequence ID" value="CAD7281316.1"/>
    <property type="molecule type" value="Genomic_DNA"/>
</dbReference>
<gene>
    <name evidence="4" type="ORF">NMOB1V02_LOCUS8964</name>
</gene>
<feature type="signal peptide" evidence="3">
    <location>
        <begin position="1"/>
        <end position="31"/>
    </location>
</feature>
<evidence type="ECO:0000256" key="1">
    <source>
        <dbReference type="SAM" id="MobiDB-lite"/>
    </source>
</evidence>
<keyword evidence="3" id="KW-0732">Signal</keyword>
<proteinExistence type="predicted"/>
<evidence type="ECO:0000256" key="3">
    <source>
        <dbReference type="SAM" id="SignalP"/>
    </source>
</evidence>
<keyword evidence="5" id="KW-1185">Reference proteome</keyword>
<dbReference type="SUPFAM" id="SSF52058">
    <property type="entry name" value="L domain-like"/>
    <property type="match status" value="1"/>
</dbReference>
<keyword evidence="2" id="KW-0812">Transmembrane</keyword>
<evidence type="ECO:0000313" key="5">
    <source>
        <dbReference type="Proteomes" id="UP000678499"/>
    </source>
</evidence>
<dbReference type="AlphaFoldDB" id="A0A7R9GG93"/>
<evidence type="ECO:0000256" key="2">
    <source>
        <dbReference type="SAM" id="Phobius"/>
    </source>
</evidence>
<name>A0A7R9GG93_9CRUS</name>
<reference evidence="4" key="1">
    <citation type="submission" date="2020-11" db="EMBL/GenBank/DDBJ databases">
        <authorList>
            <person name="Tran Van P."/>
        </authorList>
    </citation>
    <scope>NUCLEOTIDE SEQUENCE</scope>
</reference>
<dbReference type="Gene3D" id="3.80.10.10">
    <property type="entry name" value="Ribonuclease Inhibitor"/>
    <property type="match status" value="1"/>
</dbReference>
<feature type="region of interest" description="Disordered" evidence="1">
    <location>
        <begin position="536"/>
        <end position="558"/>
    </location>
</feature>
<feature type="transmembrane region" description="Helical" evidence="2">
    <location>
        <begin position="406"/>
        <end position="432"/>
    </location>
</feature>
<protein>
    <submittedName>
        <fullName evidence="4">Uncharacterized protein</fullName>
    </submittedName>
</protein>
<accession>A0A7R9GG93</accession>
<dbReference type="Proteomes" id="UP000678499">
    <property type="component" value="Unassembled WGS sequence"/>
</dbReference>
<sequence>MRSNPRKFASSRQSSSLLLLLLLVVLASVDGKSTVSTTPKSLKVDPKDDARPLCELHDGRSTCKCRPGLTEITIGGSPGRENIRVGNRTVEMRIKNCTSIHILANGFEAAKKLRSLHFVNVDKLVLEPYSFAFPRIGTDETPAEKTEGRTMRFISVDSDAFPQNTFTSEFRRIDLVNSSIKTWQTGAIGPGANVSTLHLDSTSVGVWERDGIDTQATLENLDFQRAAIDTMETEAIRISSSPVRDVTIFGCTFRILNSRSFAFQALRRLRFTNNTMTGSVSTHYIEAHLTGPEMIFRNNRFAKLQQHAFKGITSSNSTTLRFLGNTLTACDEECLSFSPTVAVNASETKFNTSCDGGTLKFDMISFAPELAKDIWATGKCFKDNEFVSLVEHCAPEPEPKPENTSFVTYVIPIITTSSVLAVIFAGAVAGYVCCGGRQRFGRGPARRTRSGVVLTDSWNFGPTDSCQSSNTEVDRSSTKSEISTYPRYVFPVTTEIRAYPASAAVENTSVPTERISAYEPRVEIYGVPESEYANAAPPLPPLNPTMRRMDTFPSNYSR</sequence>
<keyword evidence="2" id="KW-0472">Membrane</keyword>
<dbReference type="InterPro" id="IPR032675">
    <property type="entry name" value="LRR_dom_sf"/>
</dbReference>
<keyword evidence="2" id="KW-1133">Transmembrane helix</keyword>
<dbReference type="EMBL" id="CAJPEX010002764">
    <property type="protein sequence ID" value="CAG0921468.1"/>
    <property type="molecule type" value="Genomic_DNA"/>
</dbReference>
<evidence type="ECO:0000313" key="4">
    <source>
        <dbReference type="EMBL" id="CAD7281316.1"/>
    </source>
</evidence>
<organism evidence="4">
    <name type="scientific">Notodromas monacha</name>
    <dbReference type="NCBI Taxonomy" id="399045"/>
    <lineage>
        <taxon>Eukaryota</taxon>
        <taxon>Metazoa</taxon>
        <taxon>Ecdysozoa</taxon>
        <taxon>Arthropoda</taxon>
        <taxon>Crustacea</taxon>
        <taxon>Oligostraca</taxon>
        <taxon>Ostracoda</taxon>
        <taxon>Podocopa</taxon>
        <taxon>Podocopida</taxon>
        <taxon>Cypridocopina</taxon>
        <taxon>Cypridoidea</taxon>
        <taxon>Cyprididae</taxon>
        <taxon>Notodromas</taxon>
    </lineage>
</organism>